<keyword evidence="3" id="KW-1185">Reference proteome</keyword>
<evidence type="ECO:0000256" key="1">
    <source>
        <dbReference type="SAM" id="MobiDB-lite"/>
    </source>
</evidence>
<evidence type="ECO:0000313" key="2">
    <source>
        <dbReference type="EMBL" id="CAK7357139.1"/>
    </source>
</evidence>
<dbReference type="EMBL" id="CAWUPB010001197">
    <property type="protein sequence ID" value="CAK7357139.1"/>
    <property type="molecule type" value="Genomic_DNA"/>
</dbReference>
<proteinExistence type="predicted"/>
<organism evidence="2 3">
    <name type="scientific">Dovyalis caffra</name>
    <dbReference type="NCBI Taxonomy" id="77055"/>
    <lineage>
        <taxon>Eukaryota</taxon>
        <taxon>Viridiplantae</taxon>
        <taxon>Streptophyta</taxon>
        <taxon>Embryophyta</taxon>
        <taxon>Tracheophyta</taxon>
        <taxon>Spermatophyta</taxon>
        <taxon>Magnoliopsida</taxon>
        <taxon>eudicotyledons</taxon>
        <taxon>Gunneridae</taxon>
        <taxon>Pentapetalae</taxon>
        <taxon>rosids</taxon>
        <taxon>fabids</taxon>
        <taxon>Malpighiales</taxon>
        <taxon>Salicaceae</taxon>
        <taxon>Flacourtieae</taxon>
        <taxon>Dovyalis</taxon>
    </lineage>
</organism>
<feature type="compositionally biased region" description="Basic and acidic residues" evidence="1">
    <location>
        <begin position="104"/>
        <end position="114"/>
    </location>
</feature>
<feature type="compositionally biased region" description="Low complexity" evidence="1">
    <location>
        <begin position="88"/>
        <end position="101"/>
    </location>
</feature>
<gene>
    <name evidence="2" type="ORF">DCAF_LOCUS27423</name>
</gene>
<comment type="caution">
    <text evidence="2">The sequence shown here is derived from an EMBL/GenBank/DDBJ whole genome shotgun (WGS) entry which is preliminary data.</text>
</comment>
<dbReference type="AlphaFoldDB" id="A0AAV1SWZ7"/>
<feature type="compositionally biased region" description="Polar residues" evidence="1">
    <location>
        <begin position="118"/>
        <end position="141"/>
    </location>
</feature>
<name>A0AAV1SWZ7_9ROSI</name>
<accession>A0AAV1SWZ7</accession>
<dbReference type="Proteomes" id="UP001314170">
    <property type="component" value="Unassembled WGS sequence"/>
</dbReference>
<feature type="region of interest" description="Disordered" evidence="1">
    <location>
        <begin position="87"/>
        <end position="141"/>
    </location>
</feature>
<evidence type="ECO:0000313" key="3">
    <source>
        <dbReference type="Proteomes" id="UP001314170"/>
    </source>
</evidence>
<reference evidence="2 3" key="1">
    <citation type="submission" date="2024-01" db="EMBL/GenBank/DDBJ databases">
        <authorList>
            <person name="Waweru B."/>
        </authorList>
    </citation>
    <scope>NUCLEOTIDE SEQUENCE [LARGE SCALE GENOMIC DNA]</scope>
</reference>
<sequence length="141" mass="16321">MSSLEVANKVVMKWLEPNNNGQDQRKKKIIDDLYKQIDDMKKQFEKQVNDMKKQFDHDNHLLYQRYTNAAKELVIFGRAYYDLMEKVQQQSNPSPSSRCSPNIESRRKNIDVHDGSMPQVSLPLSSSSAVTNTKTPSGYCY</sequence>
<protein>
    <submittedName>
        <fullName evidence="2">Uncharacterized protein</fullName>
    </submittedName>
</protein>